<organism evidence="1 2">
    <name type="scientific">Xanthomonas axonopodis pv. vasculorum</name>
    <dbReference type="NCBI Taxonomy" id="325777"/>
    <lineage>
        <taxon>Bacteria</taxon>
        <taxon>Pseudomonadati</taxon>
        <taxon>Pseudomonadota</taxon>
        <taxon>Gammaproteobacteria</taxon>
        <taxon>Lysobacterales</taxon>
        <taxon>Lysobacteraceae</taxon>
        <taxon>Xanthomonas</taxon>
    </lineage>
</organism>
<dbReference type="HOGENOM" id="CLU_2884831_0_0_6"/>
<comment type="caution">
    <text evidence="1">The sequence shown here is derived from an EMBL/GenBank/DDBJ whole genome shotgun (WGS) entry which is preliminary data.</text>
</comment>
<sequence>MDRSGIQVSDLMVLELRGFHDAYGNGPDFWDAYQRIMGIAAQAGGNMVALANEMASLAQGLGANKRAQLL</sequence>
<gene>
    <name evidence="1" type="ORF">GW15_0217215</name>
</gene>
<protein>
    <submittedName>
        <fullName evidence="1">Uncharacterized protein</fullName>
    </submittedName>
</protein>
<dbReference type="GeneID" id="58001563"/>
<name>A0A098PW83_9XANT</name>
<proteinExistence type="predicted"/>
<dbReference type="EMBL" id="JPHD02000113">
    <property type="protein sequence ID" value="KGE51021.1"/>
    <property type="molecule type" value="Genomic_DNA"/>
</dbReference>
<dbReference type="RefSeq" id="WP_042823876.1">
    <property type="nucleotide sequence ID" value="NZ_CP053649.1"/>
</dbReference>
<dbReference type="AlphaFoldDB" id="A0A098PW83"/>
<evidence type="ECO:0000313" key="2">
    <source>
        <dbReference type="Proteomes" id="UP000028012"/>
    </source>
</evidence>
<dbReference type="Proteomes" id="UP000028012">
    <property type="component" value="Unassembled WGS sequence"/>
</dbReference>
<accession>A0A098PW83</accession>
<evidence type="ECO:0000313" key="1">
    <source>
        <dbReference type="EMBL" id="KGE51021.1"/>
    </source>
</evidence>
<reference evidence="1 2" key="1">
    <citation type="submission" date="2014-09" db="EMBL/GenBank/DDBJ databases">
        <title>A draft genome sequence for Xanthomonas axonopodis pv. vasculorum NCPPB 900.</title>
        <authorList>
            <person name="Harrison J."/>
            <person name="Studholme D.J."/>
        </authorList>
    </citation>
    <scope>NUCLEOTIDE SEQUENCE [LARGE SCALE GENOMIC DNA]</scope>
    <source>
        <strain evidence="1 2">NCPPB 900</strain>
    </source>
</reference>